<dbReference type="InterPro" id="IPR050873">
    <property type="entry name" value="V-ATPase_V0D/AC39_subunit"/>
</dbReference>
<keyword evidence="3" id="KW-0406">Ion transport</keyword>
<proteinExistence type="inferred from homology"/>
<sequence>MPNATYAQLDTTIRVKESSLLAKEDYDALLRANSLEDVFAALRKMNYHIPENIGETHDFEGFLTRDLREMYAGLYEETPVDEVVDVFALRYSYHNLKALFKEWYTERDFSHMYINIGRFSIEALRTLMQTGEGNQFPEVMKAGVQHARDYYEEYHDLDGISILLDQSYLGHLRDIADKSEDQDMANTLLMMIDLENLSMVVRGMKQGRSRGFLEAVLSDDGTFEEVELVDLATSKDYNRVLDKFASLPFAGKINDRISANDPIDVVKLDKKIKKIEAEEIRQAAWVPFGPMPVLAYIYFKENEVANLRLILNAKEYDLDQKSVEERMRPIYGL</sequence>
<evidence type="ECO:0000313" key="4">
    <source>
        <dbReference type="EMBL" id="PNL91593.1"/>
    </source>
</evidence>
<reference evidence="5" key="1">
    <citation type="submission" date="2017-12" db="EMBL/GenBank/DDBJ databases">
        <title>FDA dAtabase for Regulatory Grade micrObial Sequences (FDA-ARGOS): Supporting development and validation of Infectious Disease Dx tests.</title>
        <authorList>
            <person name="Hoffmann M."/>
            <person name="Allard M."/>
            <person name="Evans P."/>
            <person name="Brown E."/>
            <person name="Tallon L."/>
            <person name="Sadzewicz L."/>
            <person name="Sengamalay N."/>
            <person name="Ott S."/>
            <person name="Godinez A."/>
            <person name="Nagaraj S."/>
            <person name="Vavikolanu K."/>
            <person name="Aluvathingal J."/>
            <person name="Nadendla S."/>
            <person name="Sichtig H."/>
        </authorList>
    </citation>
    <scope>NUCLEOTIDE SEQUENCE [LARGE SCALE GENOMIC DNA]</scope>
    <source>
        <strain evidence="5">FDAARGOS_249</strain>
    </source>
</reference>
<evidence type="ECO:0000313" key="5">
    <source>
        <dbReference type="Proteomes" id="UP000192813"/>
    </source>
</evidence>
<dbReference type="InterPro" id="IPR002843">
    <property type="entry name" value="ATPase_V0-cplx_csu/dsu"/>
</dbReference>
<dbReference type="PANTHER" id="PTHR38682">
    <property type="entry name" value="V-TYPE ATP SYNTHASE SUBUNIT C"/>
    <property type="match status" value="1"/>
</dbReference>
<dbReference type="Proteomes" id="UP000192813">
    <property type="component" value="Unassembled WGS sequence"/>
</dbReference>
<evidence type="ECO:0000256" key="2">
    <source>
        <dbReference type="ARBA" id="ARBA00022448"/>
    </source>
</evidence>
<dbReference type="InterPro" id="IPR036079">
    <property type="entry name" value="ATPase_csu/dsu_sf"/>
</dbReference>
<protein>
    <submittedName>
        <fullName evidence="4">V-type ATP synthase subunit C</fullName>
    </submittedName>
</protein>
<evidence type="ECO:0000256" key="1">
    <source>
        <dbReference type="ARBA" id="ARBA00006709"/>
    </source>
</evidence>
<organism evidence="4 5">
    <name type="scientific">Aerococcus viridans</name>
    <dbReference type="NCBI Taxonomy" id="1377"/>
    <lineage>
        <taxon>Bacteria</taxon>
        <taxon>Bacillati</taxon>
        <taxon>Bacillota</taxon>
        <taxon>Bacilli</taxon>
        <taxon>Lactobacillales</taxon>
        <taxon>Aerococcaceae</taxon>
        <taxon>Aerococcus</taxon>
    </lineage>
</organism>
<gene>
    <name evidence="4" type="ORF">A6J77_004920</name>
</gene>
<comment type="caution">
    <text evidence="4">The sequence shown here is derived from an EMBL/GenBank/DDBJ whole genome shotgun (WGS) entry which is preliminary data.</text>
</comment>
<dbReference type="InterPro" id="IPR044911">
    <property type="entry name" value="V-type_ATPase_csu/dsu_dom_3"/>
</dbReference>
<dbReference type="GO" id="GO:0046961">
    <property type="term" value="F:proton-transporting ATPase activity, rotational mechanism"/>
    <property type="evidence" value="ECO:0007669"/>
    <property type="project" value="InterPro"/>
</dbReference>
<dbReference type="Gene3D" id="1.20.1690.10">
    <property type="entry name" value="V-type ATP synthase subunit C domain"/>
    <property type="match status" value="2"/>
</dbReference>
<dbReference type="RefSeq" id="WP_083068692.1">
    <property type="nucleotide sequence ID" value="NZ_NBTM02000001.1"/>
</dbReference>
<keyword evidence="2" id="KW-0813">Transport</keyword>
<dbReference type="EMBL" id="NBTM02000001">
    <property type="protein sequence ID" value="PNL91593.1"/>
    <property type="molecule type" value="Genomic_DNA"/>
</dbReference>
<dbReference type="Gene3D" id="1.10.132.50">
    <property type="entry name" value="ATP synthase (C/AC39) subunit, domain 3"/>
    <property type="match status" value="1"/>
</dbReference>
<dbReference type="InterPro" id="IPR035067">
    <property type="entry name" value="V-type_ATPase_csu/dsu"/>
</dbReference>
<dbReference type="PANTHER" id="PTHR38682:SF1">
    <property type="entry name" value="V-TYPE ATP SYNTHASE SUBUNIT C"/>
    <property type="match status" value="1"/>
</dbReference>
<dbReference type="AlphaFoldDB" id="A0A2J9PML6"/>
<comment type="similarity">
    <text evidence="1">Belongs to the V-ATPase V0D/AC39 subunit family.</text>
</comment>
<dbReference type="SUPFAM" id="SSF103486">
    <property type="entry name" value="V-type ATP synthase subunit C"/>
    <property type="match status" value="1"/>
</dbReference>
<evidence type="ECO:0000256" key="3">
    <source>
        <dbReference type="ARBA" id="ARBA00023065"/>
    </source>
</evidence>
<dbReference type="Pfam" id="PF01992">
    <property type="entry name" value="vATP-synt_AC39"/>
    <property type="match status" value="1"/>
</dbReference>
<accession>A0A2J9PML6</accession>
<name>A0A2J9PML6_9LACT</name>